<dbReference type="Proteomes" id="UP000216001">
    <property type="component" value="Unassembled WGS sequence"/>
</dbReference>
<dbReference type="InterPro" id="IPR036264">
    <property type="entry name" value="Bact_exopeptidase_dim_dom"/>
</dbReference>
<protein>
    <submittedName>
        <fullName evidence="6">Amidohydrolase</fullName>
    </submittedName>
    <submittedName>
        <fullName evidence="3">Aminobenzoyl-glutamate utilization protein B</fullName>
    </submittedName>
</protein>
<dbReference type="GeneID" id="92273900"/>
<dbReference type="EMBL" id="JAHWLI010000035">
    <property type="protein sequence ID" value="MBW3117199.1"/>
    <property type="molecule type" value="Genomic_DNA"/>
</dbReference>
<dbReference type="Pfam" id="PF07687">
    <property type="entry name" value="M20_dimer"/>
    <property type="match status" value="1"/>
</dbReference>
<evidence type="ECO:0000313" key="4">
    <source>
        <dbReference type="EMBL" id="MBW3117199.1"/>
    </source>
</evidence>
<reference evidence="6 7" key="1">
    <citation type="submission" date="2017-07" db="EMBL/GenBank/DDBJ databases">
        <title>blaIMP-27 on transferable plasmids in Proteus mirabilis and Providencia rettgeri.</title>
        <authorList>
            <person name="Potter R."/>
        </authorList>
    </citation>
    <scope>NUCLEOTIDE SEQUENCE [LARGE SCALE GENOMIC DNA]</scope>
    <source>
        <strain evidence="6 7">PR1</strain>
    </source>
</reference>
<gene>
    <name evidence="3" type="primary">abgB</name>
    <name evidence="6" type="ORF">CHI95_07820</name>
    <name evidence="3" type="ORF">GHA_02012</name>
    <name evidence="4" type="ORF">KYI77_12135</name>
    <name evidence="5" type="ORF">OGX73_13190</name>
</gene>
<keyword evidence="1 6" id="KW-0378">Hydrolase</keyword>
<evidence type="ECO:0000259" key="2">
    <source>
        <dbReference type="Pfam" id="PF07687"/>
    </source>
</evidence>
<dbReference type="Proteomes" id="UP000834611">
    <property type="component" value="Unassembled WGS sequence"/>
</dbReference>
<comment type="caution">
    <text evidence="6">The sequence shown here is derived from an EMBL/GenBank/DDBJ whole genome shotgun (WGS) entry which is preliminary data.</text>
</comment>
<dbReference type="Proteomes" id="UP001155882">
    <property type="component" value="Unassembled WGS sequence"/>
</dbReference>
<dbReference type="InterPro" id="IPR052030">
    <property type="entry name" value="Peptidase_M20/M20A_hydrolases"/>
</dbReference>
<dbReference type="SUPFAM" id="SSF53187">
    <property type="entry name" value="Zn-dependent exopeptidases"/>
    <property type="match status" value="1"/>
</dbReference>
<dbReference type="EMBL" id="NOWC01000007">
    <property type="protein sequence ID" value="OZS75048.1"/>
    <property type="molecule type" value="Genomic_DNA"/>
</dbReference>
<dbReference type="InterPro" id="IPR002933">
    <property type="entry name" value="Peptidase_M20"/>
</dbReference>
<dbReference type="InterPro" id="IPR011650">
    <property type="entry name" value="Peptidase_M20_dimer"/>
</dbReference>
<dbReference type="AlphaFoldDB" id="A0A264VUJ2"/>
<dbReference type="EMBL" id="JAOWIN010000009">
    <property type="protein sequence ID" value="MDI9093574.1"/>
    <property type="molecule type" value="Genomic_DNA"/>
</dbReference>
<sequence>MTMTKDQLKAIVCETIASHKGDIKKLADDIWAEPELGYKEIKTAKKVEAAFSALGVNYRNQLALTGVKARLKGGKGSKHSIAVIGELDAIICAEHPEADDLTGAAHCCGHNAQIANMMAVTIGLVKSGAMQYLAGDVVPFAVPAEEYVELAYRNKLIEQGKISYIGGKPELISLGEFDDIDMAMQIHLTSVKPERDTGFIEMSTTTNGFIGKLINYKGKASHAAAAPHLGVNALNAAMMGIMGVNAIRETFQEKDYIRFHPIITQGGDLVNVTPSDVRMESYVRASNVPAMIDANERITRALVAGAMSVGAEVEVKDLPGYLPLYNNDTLNHLLQQNAHDLIGEENVWVAGHMTGSTDTGDLSHIMPVSHPWIGAIRGGLHGKDYVVFDDDMAYIRPAQMMAMAIIDLLFDDASQADEMLADYTPLMSKEEYLSFIGSFKN</sequence>
<dbReference type="SUPFAM" id="SSF55031">
    <property type="entry name" value="Bacterial exopeptidase dimerisation domain"/>
    <property type="match status" value="1"/>
</dbReference>
<dbReference type="GO" id="GO:0005737">
    <property type="term" value="C:cytoplasm"/>
    <property type="evidence" value="ECO:0007669"/>
    <property type="project" value="TreeGrafter"/>
</dbReference>
<evidence type="ECO:0000313" key="7">
    <source>
        <dbReference type="Proteomes" id="UP000216001"/>
    </source>
</evidence>
<reference evidence="4" key="3">
    <citation type="submission" date="2021-07" db="EMBL/GenBank/DDBJ databases">
        <authorList>
            <person name="Stanton E."/>
        </authorList>
    </citation>
    <scope>NUCLEOTIDE SEQUENCE</scope>
    <source>
        <strain evidence="4">2021EL-01139</strain>
    </source>
</reference>
<evidence type="ECO:0000313" key="6">
    <source>
        <dbReference type="EMBL" id="OZS75048.1"/>
    </source>
</evidence>
<proteinExistence type="predicted"/>
<dbReference type="GO" id="GO:0016805">
    <property type="term" value="F:dipeptidase activity"/>
    <property type="evidence" value="ECO:0007669"/>
    <property type="project" value="TreeGrafter"/>
</dbReference>
<reference evidence="5" key="4">
    <citation type="submission" date="2022-10" db="EMBL/GenBank/DDBJ databases">
        <title>Bacterial isolates recovered from the One Health project in Brazil.</title>
        <authorList>
            <person name="Valiatti T.B."/>
            <person name="Santos F."/>
            <person name="Cayo R."/>
            <person name="Gales A.C."/>
        </authorList>
    </citation>
    <scope>NUCLEOTIDE SEQUENCE</scope>
    <source>
        <strain evidence="5">PVR188</strain>
    </source>
</reference>
<dbReference type="Gene3D" id="3.40.630.10">
    <property type="entry name" value="Zn peptidases"/>
    <property type="match status" value="1"/>
</dbReference>
<evidence type="ECO:0000313" key="5">
    <source>
        <dbReference type="EMBL" id="MDI9093574.1"/>
    </source>
</evidence>
<dbReference type="PANTHER" id="PTHR30575:SF3">
    <property type="entry name" value="PEPTIDASE M20 DIMERISATION DOMAIN-CONTAINING PROTEIN"/>
    <property type="match status" value="1"/>
</dbReference>
<dbReference type="Pfam" id="PF01546">
    <property type="entry name" value="Peptidase_M20"/>
    <property type="match status" value="1"/>
</dbReference>
<dbReference type="Gene3D" id="3.30.70.360">
    <property type="match status" value="1"/>
</dbReference>
<dbReference type="NCBIfam" id="TIGR01891">
    <property type="entry name" value="amidohydrolases"/>
    <property type="match status" value="1"/>
</dbReference>
<evidence type="ECO:0000313" key="3">
    <source>
        <dbReference type="EMBL" id="CAB5692421.1"/>
    </source>
</evidence>
<evidence type="ECO:0000256" key="1">
    <source>
        <dbReference type="ARBA" id="ARBA00022801"/>
    </source>
</evidence>
<dbReference type="EMBL" id="CAHPSF010000004">
    <property type="protein sequence ID" value="CAB5692421.1"/>
    <property type="molecule type" value="Genomic_DNA"/>
</dbReference>
<accession>A0A264VUJ2</accession>
<dbReference type="GO" id="GO:0046657">
    <property type="term" value="P:folic acid catabolic process"/>
    <property type="evidence" value="ECO:0007669"/>
    <property type="project" value="TreeGrafter"/>
</dbReference>
<dbReference type="RefSeq" id="WP_004262397.1">
    <property type="nucleotide sequence ID" value="NZ_ABDWLN020000086.1"/>
</dbReference>
<name>A0A264VUJ2_PRORE</name>
<dbReference type="GO" id="GO:0071713">
    <property type="term" value="F:para-aminobenzoyl-glutamate hydrolase activity"/>
    <property type="evidence" value="ECO:0007669"/>
    <property type="project" value="TreeGrafter"/>
</dbReference>
<dbReference type="PANTHER" id="PTHR30575">
    <property type="entry name" value="PEPTIDASE M20"/>
    <property type="match status" value="1"/>
</dbReference>
<dbReference type="InterPro" id="IPR017439">
    <property type="entry name" value="Amidohydrolase"/>
</dbReference>
<dbReference type="Proteomes" id="UP001159001">
    <property type="component" value="Unassembled WGS sequence"/>
</dbReference>
<feature type="domain" description="Peptidase M20 dimerisation" evidence="2">
    <location>
        <begin position="207"/>
        <end position="299"/>
    </location>
</feature>
<reference evidence="3" key="2">
    <citation type="submission" date="2020-05" db="EMBL/GenBank/DDBJ databases">
        <authorList>
            <person name="Delgado-Blas J."/>
        </authorList>
    </citation>
    <scope>NUCLEOTIDE SEQUENCE</scope>
    <source>
        <strain evidence="3">BB1453</strain>
    </source>
</reference>
<organism evidence="6 7">
    <name type="scientific">Providencia rettgeri</name>
    <dbReference type="NCBI Taxonomy" id="587"/>
    <lineage>
        <taxon>Bacteria</taxon>
        <taxon>Pseudomonadati</taxon>
        <taxon>Pseudomonadota</taxon>
        <taxon>Gammaproteobacteria</taxon>
        <taxon>Enterobacterales</taxon>
        <taxon>Morganellaceae</taxon>
        <taxon>Providencia</taxon>
    </lineage>
</organism>